<dbReference type="EMBL" id="JABZYP010000085">
    <property type="protein sequence ID" value="MBF1713971.1"/>
    <property type="molecule type" value="Genomic_DNA"/>
</dbReference>
<sequence length="73" mass="7870">TAGSVFNPDSYLSAGLFKSAGKEINKLVSKKRGSSLTGVMVSVVVGGITFFTLWQDDDFKDILVEARKQGENN</sequence>
<feature type="transmembrane region" description="Helical" evidence="1">
    <location>
        <begin position="36"/>
        <end position="54"/>
    </location>
</feature>
<reference evidence="2" key="1">
    <citation type="submission" date="2020-04" db="EMBL/GenBank/DDBJ databases">
        <title>Deep metagenomics examines the oral microbiome during advanced dental caries in children, revealing novel taxa and co-occurrences with host molecules.</title>
        <authorList>
            <person name="Baker J.L."/>
            <person name="Morton J.T."/>
            <person name="Dinis M."/>
            <person name="Alvarez R."/>
            <person name="Tran N.C."/>
            <person name="Knight R."/>
            <person name="Edlund A."/>
        </authorList>
    </citation>
    <scope>NUCLEOTIDE SEQUENCE</scope>
    <source>
        <strain evidence="2">JCVI_23_bin.22</strain>
    </source>
</reference>
<proteinExistence type="predicted"/>
<accession>A0A930RDH7</accession>
<gene>
    <name evidence="2" type="ORF">HXO88_09695</name>
</gene>
<dbReference type="Proteomes" id="UP000721045">
    <property type="component" value="Unassembled WGS sequence"/>
</dbReference>
<keyword evidence="1" id="KW-0812">Transmembrane</keyword>
<evidence type="ECO:0000313" key="2">
    <source>
        <dbReference type="EMBL" id="MBF1713971.1"/>
    </source>
</evidence>
<protein>
    <submittedName>
        <fullName evidence="2">Uncharacterized protein</fullName>
    </submittedName>
</protein>
<keyword evidence="1" id="KW-1133">Transmembrane helix</keyword>
<evidence type="ECO:0000313" key="3">
    <source>
        <dbReference type="Proteomes" id="UP000721045"/>
    </source>
</evidence>
<evidence type="ECO:0000256" key="1">
    <source>
        <dbReference type="SAM" id="Phobius"/>
    </source>
</evidence>
<comment type="caution">
    <text evidence="2">The sequence shown here is derived from an EMBL/GenBank/DDBJ whole genome shotgun (WGS) entry which is preliminary data.</text>
</comment>
<organism evidence="2 3">
    <name type="scientific">Streptococcus intermedius</name>
    <dbReference type="NCBI Taxonomy" id="1338"/>
    <lineage>
        <taxon>Bacteria</taxon>
        <taxon>Bacillati</taxon>
        <taxon>Bacillota</taxon>
        <taxon>Bacilli</taxon>
        <taxon>Lactobacillales</taxon>
        <taxon>Streptococcaceae</taxon>
        <taxon>Streptococcus</taxon>
        <taxon>Streptococcus anginosus group</taxon>
    </lineage>
</organism>
<feature type="non-terminal residue" evidence="2">
    <location>
        <position position="1"/>
    </location>
</feature>
<keyword evidence="1" id="KW-0472">Membrane</keyword>
<name>A0A930RDH7_STRIT</name>
<dbReference type="AlphaFoldDB" id="A0A930RDH7"/>